<evidence type="ECO:0000256" key="2">
    <source>
        <dbReference type="ARBA" id="ARBA00022737"/>
    </source>
</evidence>
<dbReference type="PANTHER" id="PTHR11364">
    <property type="entry name" value="THIOSULFATE SULFERTANSFERASE"/>
    <property type="match status" value="1"/>
</dbReference>
<gene>
    <name evidence="5" type="ORF">ZRA01_10070</name>
</gene>
<feature type="domain" description="Rhodanese" evidence="4">
    <location>
        <begin position="18"/>
        <end position="137"/>
    </location>
</feature>
<dbReference type="CDD" id="cd01449">
    <property type="entry name" value="TST_Repeat_2"/>
    <property type="match status" value="1"/>
</dbReference>
<evidence type="ECO:0000259" key="4">
    <source>
        <dbReference type="PROSITE" id="PS50206"/>
    </source>
</evidence>
<dbReference type="CDD" id="cd01448">
    <property type="entry name" value="TST_Repeat_1"/>
    <property type="match status" value="1"/>
</dbReference>
<dbReference type="Pfam" id="PF00581">
    <property type="entry name" value="Rhodanese"/>
    <property type="match status" value="2"/>
</dbReference>
<dbReference type="RefSeq" id="WP_141349939.1">
    <property type="nucleotide sequence ID" value="NZ_BJNV01000011.1"/>
</dbReference>
<sequence length="283" mass="30439">MQKPFTCLVSVQELAESATSSWRIFDCRFRLADPAAGKRAYAEGHLPGAMFLDLEEDLSGPRSGLNGRHPLPDPQHLAAKLGSLGVGPGTQVVAYDDMGGMFAARLWWLLRWLGHTRVAVLDGGLQAWASSGKPIDTAIPEPVACHFEAQLQRDMKVNADYVLSHLDDPEVLIIDARAPDRFRGENETLDPVGGHIPGAINRFFQDNLDASGCFKQAALLQEEFGKLIKGGDAHKVVAQCGSGVTACHNLLAMEAAGLDGARLYAGSWSEWCADPARPIATGP</sequence>
<evidence type="ECO:0000313" key="5">
    <source>
        <dbReference type="EMBL" id="GEC94934.1"/>
    </source>
</evidence>
<feature type="domain" description="Rhodanese" evidence="4">
    <location>
        <begin position="167"/>
        <end position="280"/>
    </location>
</feature>
<name>A0A4Y4CU08_ZOORA</name>
<dbReference type="InterPro" id="IPR036873">
    <property type="entry name" value="Rhodanese-like_dom_sf"/>
</dbReference>
<keyword evidence="1 3" id="KW-0808">Transferase</keyword>
<dbReference type="InterPro" id="IPR001763">
    <property type="entry name" value="Rhodanese-like_dom"/>
</dbReference>
<protein>
    <recommendedName>
        <fullName evidence="3">Sulfurtransferase</fullName>
    </recommendedName>
</protein>
<proteinExistence type="predicted"/>
<dbReference type="OrthoDB" id="9781034at2"/>
<dbReference type="SMART" id="SM00450">
    <property type="entry name" value="RHOD"/>
    <property type="match status" value="2"/>
</dbReference>
<dbReference type="InterPro" id="IPR045078">
    <property type="entry name" value="TST/MPST-like"/>
</dbReference>
<dbReference type="SUPFAM" id="SSF52821">
    <property type="entry name" value="Rhodanese/Cell cycle control phosphatase"/>
    <property type="match status" value="2"/>
</dbReference>
<evidence type="ECO:0000313" key="6">
    <source>
        <dbReference type="Proteomes" id="UP000318422"/>
    </source>
</evidence>
<dbReference type="PROSITE" id="PS00683">
    <property type="entry name" value="RHODANESE_2"/>
    <property type="match status" value="1"/>
</dbReference>
<dbReference type="AlphaFoldDB" id="A0A4Y4CU08"/>
<evidence type="ECO:0000256" key="1">
    <source>
        <dbReference type="ARBA" id="ARBA00022679"/>
    </source>
</evidence>
<keyword evidence="6" id="KW-1185">Reference proteome</keyword>
<dbReference type="InterPro" id="IPR001307">
    <property type="entry name" value="Thiosulphate_STrfase_CS"/>
</dbReference>
<accession>A0A4Y4CU08</accession>
<dbReference type="PANTHER" id="PTHR11364:SF27">
    <property type="entry name" value="SULFURTRANSFERASE"/>
    <property type="match status" value="1"/>
</dbReference>
<dbReference type="EMBL" id="BJNV01000011">
    <property type="protein sequence ID" value="GEC94934.1"/>
    <property type="molecule type" value="Genomic_DNA"/>
</dbReference>
<dbReference type="Gene3D" id="3.40.250.10">
    <property type="entry name" value="Rhodanese-like domain"/>
    <property type="match status" value="2"/>
</dbReference>
<dbReference type="FunFam" id="3.40.250.10:FF:000035">
    <property type="entry name" value="Thiosulfate sulfurtransferase"/>
    <property type="match status" value="1"/>
</dbReference>
<reference evidence="5 6" key="1">
    <citation type="submission" date="2019-06" db="EMBL/GenBank/DDBJ databases">
        <title>Whole genome shotgun sequence of Zoogloea ramigera NBRC 15342.</title>
        <authorList>
            <person name="Hosoyama A."/>
            <person name="Uohara A."/>
            <person name="Ohji S."/>
            <person name="Ichikawa N."/>
        </authorList>
    </citation>
    <scope>NUCLEOTIDE SEQUENCE [LARGE SCALE GENOMIC DNA]</scope>
    <source>
        <strain evidence="5 6">NBRC 15342</strain>
    </source>
</reference>
<organism evidence="5 6">
    <name type="scientific">Zoogloea ramigera</name>
    <dbReference type="NCBI Taxonomy" id="350"/>
    <lineage>
        <taxon>Bacteria</taxon>
        <taxon>Pseudomonadati</taxon>
        <taxon>Pseudomonadota</taxon>
        <taxon>Betaproteobacteria</taxon>
        <taxon>Rhodocyclales</taxon>
        <taxon>Zoogloeaceae</taxon>
        <taxon>Zoogloea</taxon>
    </lineage>
</organism>
<dbReference type="PROSITE" id="PS00380">
    <property type="entry name" value="RHODANESE_1"/>
    <property type="match status" value="1"/>
</dbReference>
<dbReference type="GO" id="GO:0004792">
    <property type="term" value="F:thiosulfate-cyanide sulfurtransferase activity"/>
    <property type="evidence" value="ECO:0007669"/>
    <property type="project" value="InterPro"/>
</dbReference>
<dbReference type="Proteomes" id="UP000318422">
    <property type="component" value="Unassembled WGS sequence"/>
</dbReference>
<evidence type="ECO:0000256" key="3">
    <source>
        <dbReference type="RuleBase" id="RU000507"/>
    </source>
</evidence>
<dbReference type="PROSITE" id="PS50206">
    <property type="entry name" value="RHODANESE_3"/>
    <property type="match status" value="2"/>
</dbReference>
<keyword evidence="2" id="KW-0677">Repeat</keyword>
<comment type="caution">
    <text evidence="5">The sequence shown here is derived from an EMBL/GenBank/DDBJ whole genome shotgun (WGS) entry which is preliminary data.</text>
</comment>